<evidence type="ECO:0000313" key="1">
    <source>
        <dbReference type="EMBL" id="KAJ7711922.1"/>
    </source>
</evidence>
<sequence>MLEDMKPADTEQLLALEAEFADLALKESDIVAQLNEVLAEKQRVRRLIAATKNPYAPIYSLPDELLVSIVETAQNLQWTDSASALIEVTASHISQRLRYAILDASSLWTTIELRWGLRSDEDRFVAYLLRSRNRTLSVRLAYDTYHGENECAYKDVRNELGVVAAHISRIRRLVLQCGEAGLALQDAVAPLRDLHAPYLEHLEMYSDRYLIDSSNDPFVSLFKGGAPRLRTLKLKNVALSIPDADSWLRFVTTIQLVDMGYTGAYIWPRVLAGCPHLRDVTLDASIFYAFDLADLTEHISMPSLRSLTVLCIESLHPPALFDDDCALAHIRAPALESLRFSGVHGEQIGQFFNNVPHSQFPVLKSLTFAASSGQRCTRCDLPNHIPPKSFESFSALTSLTIINMCHMDKLVGDLLQTSKDADGGTVHNLPALQTLTLRYQDADNFGIGSWPKLPCNPYLSDWLHEEPDTDPLDVLRQGLAARRETHPIQLRLPRSRFFTEYGWSPDIAPLEIFDVQPLLLSLGYEMDDVSVEWLGAHYCYPFGFQKLFTKSN</sequence>
<dbReference type="Proteomes" id="UP001215598">
    <property type="component" value="Unassembled WGS sequence"/>
</dbReference>
<organism evidence="1 2">
    <name type="scientific">Mycena metata</name>
    <dbReference type="NCBI Taxonomy" id="1033252"/>
    <lineage>
        <taxon>Eukaryota</taxon>
        <taxon>Fungi</taxon>
        <taxon>Dikarya</taxon>
        <taxon>Basidiomycota</taxon>
        <taxon>Agaricomycotina</taxon>
        <taxon>Agaricomycetes</taxon>
        <taxon>Agaricomycetidae</taxon>
        <taxon>Agaricales</taxon>
        <taxon>Marasmiineae</taxon>
        <taxon>Mycenaceae</taxon>
        <taxon>Mycena</taxon>
    </lineage>
</organism>
<dbReference type="InterPro" id="IPR032675">
    <property type="entry name" value="LRR_dom_sf"/>
</dbReference>
<evidence type="ECO:0008006" key="3">
    <source>
        <dbReference type="Google" id="ProtNLM"/>
    </source>
</evidence>
<evidence type="ECO:0000313" key="2">
    <source>
        <dbReference type="Proteomes" id="UP001215598"/>
    </source>
</evidence>
<proteinExistence type="predicted"/>
<reference evidence="1" key="1">
    <citation type="submission" date="2023-03" db="EMBL/GenBank/DDBJ databases">
        <title>Massive genome expansion in bonnet fungi (Mycena s.s.) driven by repeated elements and novel gene families across ecological guilds.</title>
        <authorList>
            <consortium name="Lawrence Berkeley National Laboratory"/>
            <person name="Harder C.B."/>
            <person name="Miyauchi S."/>
            <person name="Viragh M."/>
            <person name="Kuo A."/>
            <person name="Thoen E."/>
            <person name="Andreopoulos B."/>
            <person name="Lu D."/>
            <person name="Skrede I."/>
            <person name="Drula E."/>
            <person name="Henrissat B."/>
            <person name="Morin E."/>
            <person name="Kohler A."/>
            <person name="Barry K."/>
            <person name="LaButti K."/>
            <person name="Morin E."/>
            <person name="Salamov A."/>
            <person name="Lipzen A."/>
            <person name="Mereny Z."/>
            <person name="Hegedus B."/>
            <person name="Baldrian P."/>
            <person name="Stursova M."/>
            <person name="Weitz H."/>
            <person name="Taylor A."/>
            <person name="Grigoriev I.V."/>
            <person name="Nagy L.G."/>
            <person name="Martin F."/>
            <person name="Kauserud H."/>
        </authorList>
    </citation>
    <scope>NUCLEOTIDE SEQUENCE</scope>
    <source>
        <strain evidence="1">CBHHK182m</strain>
    </source>
</reference>
<dbReference type="EMBL" id="JARKIB010000382">
    <property type="protein sequence ID" value="KAJ7711922.1"/>
    <property type="molecule type" value="Genomic_DNA"/>
</dbReference>
<keyword evidence="2" id="KW-1185">Reference proteome</keyword>
<protein>
    <recommendedName>
        <fullName evidence="3">F-box domain-containing protein</fullName>
    </recommendedName>
</protein>
<dbReference type="SUPFAM" id="SSF52047">
    <property type="entry name" value="RNI-like"/>
    <property type="match status" value="1"/>
</dbReference>
<comment type="caution">
    <text evidence="1">The sequence shown here is derived from an EMBL/GenBank/DDBJ whole genome shotgun (WGS) entry which is preliminary data.</text>
</comment>
<dbReference type="AlphaFoldDB" id="A0AAD7H4R1"/>
<accession>A0AAD7H4R1</accession>
<name>A0AAD7H4R1_9AGAR</name>
<dbReference type="Gene3D" id="3.80.10.10">
    <property type="entry name" value="Ribonuclease Inhibitor"/>
    <property type="match status" value="1"/>
</dbReference>
<gene>
    <name evidence="1" type="ORF">B0H16DRAFT_1627054</name>
</gene>